<evidence type="ECO:0000313" key="2">
    <source>
        <dbReference type="WBParaSite" id="ALUE_0001131601-mRNA-1"/>
    </source>
</evidence>
<name>A0A0M3I3R1_ASCLU</name>
<sequence length="55" mass="6177">MATSAKRVMKAAVNWKQLTDKLTPQYVTELSALKVSRLSNTKTIVSFYSLISLPF</sequence>
<dbReference type="Proteomes" id="UP000036681">
    <property type="component" value="Unplaced"/>
</dbReference>
<accession>A0A0M3I3R1</accession>
<evidence type="ECO:0000313" key="1">
    <source>
        <dbReference type="Proteomes" id="UP000036681"/>
    </source>
</evidence>
<protein>
    <submittedName>
        <fullName evidence="2">HMG box domain-containing protein</fullName>
    </submittedName>
</protein>
<dbReference type="WBParaSite" id="ALUE_0001131601-mRNA-1">
    <property type="protein sequence ID" value="ALUE_0001131601-mRNA-1"/>
    <property type="gene ID" value="ALUE_0001131601"/>
</dbReference>
<proteinExistence type="predicted"/>
<organism evidence="1 2">
    <name type="scientific">Ascaris lumbricoides</name>
    <name type="common">Giant roundworm</name>
    <dbReference type="NCBI Taxonomy" id="6252"/>
    <lineage>
        <taxon>Eukaryota</taxon>
        <taxon>Metazoa</taxon>
        <taxon>Ecdysozoa</taxon>
        <taxon>Nematoda</taxon>
        <taxon>Chromadorea</taxon>
        <taxon>Rhabditida</taxon>
        <taxon>Spirurina</taxon>
        <taxon>Ascaridomorpha</taxon>
        <taxon>Ascaridoidea</taxon>
        <taxon>Ascarididae</taxon>
        <taxon>Ascaris</taxon>
    </lineage>
</organism>
<dbReference type="AlphaFoldDB" id="A0A0M3I3R1"/>
<keyword evidence="1" id="KW-1185">Reference proteome</keyword>
<reference evidence="2" key="1">
    <citation type="submission" date="2017-02" db="UniProtKB">
        <authorList>
            <consortium name="WormBaseParasite"/>
        </authorList>
    </citation>
    <scope>IDENTIFICATION</scope>
</reference>